<dbReference type="CDD" id="cd07814">
    <property type="entry name" value="SRPBCC_CalC_Aha1-like"/>
    <property type="match status" value="1"/>
</dbReference>
<proteinExistence type="inferred from homology"/>
<sequence length="139" mass="16409">MDLIIEKTRDISASKEVVWNVLTNPDYIRDWLGVHIKTDWREESPITFSFSWDGKNFTDKGHVLKFKELDTFSYDYWSGFSGTPDTPENYSIISFQLFDNHDSTSLTLTHRNFSTPTMYEHSDKNWEETLDKIKQLAEK</sequence>
<dbReference type="Pfam" id="PF08327">
    <property type="entry name" value="AHSA1"/>
    <property type="match status" value="1"/>
</dbReference>
<dbReference type="SUPFAM" id="SSF55961">
    <property type="entry name" value="Bet v1-like"/>
    <property type="match status" value="1"/>
</dbReference>
<evidence type="ECO:0000313" key="3">
    <source>
        <dbReference type="EMBL" id="GIO47034.1"/>
    </source>
</evidence>
<feature type="domain" description="Activator of Hsp90 ATPase homologue 1/2-like C-terminal" evidence="2">
    <location>
        <begin position="13"/>
        <end position="138"/>
    </location>
</feature>
<comment type="caution">
    <text evidence="3">The sequence shown here is derived from an EMBL/GenBank/DDBJ whole genome shotgun (WGS) entry which is preliminary data.</text>
</comment>
<dbReference type="Gene3D" id="3.30.530.20">
    <property type="match status" value="1"/>
</dbReference>
<gene>
    <name evidence="3" type="ORF">J34TS1_17990</name>
</gene>
<accession>A0A920CRE2</accession>
<protein>
    <submittedName>
        <fullName evidence="3">ATPase</fullName>
    </submittedName>
</protein>
<keyword evidence="4" id="KW-1185">Reference proteome</keyword>
<evidence type="ECO:0000313" key="4">
    <source>
        <dbReference type="Proteomes" id="UP000682811"/>
    </source>
</evidence>
<dbReference type="AlphaFoldDB" id="A0A920CRE2"/>
<dbReference type="RefSeq" id="WP_212951539.1">
    <property type="nucleotide sequence ID" value="NZ_AP025343.1"/>
</dbReference>
<dbReference type="InterPro" id="IPR013538">
    <property type="entry name" value="ASHA1/2-like_C"/>
</dbReference>
<dbReference type="Proteomes" id="UP000682811">
    <property type="component" value="Unassembled WGS sequence"/>
</dbReference>
<dbReference type="EMBL" id="BORT01000006">
    <property type="protein sequence ID" value="GIO47034.1"/>
    <property type="molecule type" value="Genomic_DNA"/>
</dbReference>
<dbReference type="InterPro" id="IPR023393">
    <property type="entry name" value="START-like_dom_sf"/>
</dbReference>
<evidence type="ECO:0000259" key="2">
    <source>
        <dbReference type="Pfam" id="PF08327"/>
    </source>
</evidence>
<organism evidence="3 4">
    <name type="scientific">Paenibacillus azoreducens</name>
    <dbReference type="NCBI Taxonomy" id="116718"/>
    <lineage>
        <taxon>Bacteria</taxon>
        <taxon>Bacillati</taxon>
        <taxon>Bacillota</taxon>
        <taxon>Bacilli</taxon>
        <taxon>Bacillales</taxon>
        <taxon>Paenibacillaceae</taxon>
        <taxon>Paenibacillus</taxon>
    </lineage>
</organism>
<evidence type="ECO:0000256" key="1">
    <source>
        <dbReference type="ARBA" id="ARBA00006817"/>
    </source>
</evidence>
<reference evidence="3 4" key="1">
    <citation type="submission" date="2021-03" db="EMBL/GenBank/DDBJ databases">
        <title>Antimicrobial resistance genes in bacteria isolated from Japanese honey, and their potential for conferring macrolide and lincosamide resistance in the American foulbrood pathogen Paenibacillus larvae.</title>
        <authorList>
            <person name="Okamoto M."/>
            <person name="Kumagai M."/>
            <person name="Kanamori H."/>
            <person name="Takamatsu D."/>
        </authorList>
    </citation>
    <scope>NUCLEOTIDE SEQUENCE [LARGE SCALE GENOMIC DNA]</scope>
    <source>
        <strain evidence="3 4">J34TS1</strain>
    </source>
</reference>
<name>A0A920CRE2_9BACL</name>
<comment type="similarity">
    <text evidence="1">Belongs to the AHA1 family.</text>
</comment>